<reference evidence="1" key="2">
    <citation type="submission" date="2020-09" db="EMBL/GenBank/DDBJ databases">
        <authorList>
            <person name="Sun Q."/>
            <person name="Zhou Y."/>
        </authorList>
    </citation>
    <scope>NUCLEOTIDE SEQUENCE</scope>
    <source>
        <strain evidence="1">CGMCC 1.12919</strain>
    </source>
</reference>
<gene>
    <name evidence="1" type="ORF">GCM10010994_56990</name>
</gene>
<evidence type="ECO:0000313" key="1">
    <source>
        <dbReference type="EMBL" id="GGC91815.1"/>
    </source>
</evidence>
<sequence>MSMTEPPSGQSDIELLLPWYATGRLGPADAERVRRALAGDAELRRRLDLVRQEQAETVLSNEAIAAPPARLRDDLFARIDADEREWASPRAAATVPRRSAVEWLAAAIAALSPRTLAWTAAGLCIVFLLQAGVIGSFIAEQQAGPGFETASSGGVETPGTYVLVAFAPTATTADVTAFLGAAKAAIVDGPKPGGIYRVRIADTVLARDVLEARLAVLRSQSGLIRVALPEAAGR</sequence>
<name>A0A916UWG7_9HYPH</name>
<keyword evidence="2" id="KW-1185">Reference proteome</keyword>
<protein>
    <recommendedName>
        <fullName evidence="3">Zinc-finger domain-containing protein</fullName>
    </recommendedName>
</protein>
<evidence type="ECO:0008006" key="3">
    <source>
        <dbReference type="Google" id="ProtNLM"/>
    </source>
</evidence>
<dbReference type="InterPro" id="IPR041916">
    <property type="entry name" value="Anti_sigma_zinc_sf"/>
</dbReference>
<proteinExistence type="predicted"/>
<accession>A0A916UWG7</accession>
<organism evidence="1 2">
    <name type="scientific">Chelatococcus reniformis</name>
    <dbReference type="NCBI Taxonomy" id="1494448"/>
    <lineage>
        <taxon>Bacteria</taxon>
        <taxon>Pseudomonadati</taxon>
        <taxon>Pseudomonadota</taxon>
        <taxon>Alphaproteobacteria</taxon>
        <taxon>Hyphomicrobiales</taxon>
        <taxon>Chelatococcaceae</taxon>
        <taxon>Chelatococcus</taxon>
    </lineage>
</organism>
<dbReference type="AlphaFoldDB" id="A0A916UWG7"/>
<comment type="caution">
    <text evidence="1">The sequence shown here is derived from an EMBL/GenBank/DDBJ whole genome shotgun (WGS) entry which is preliminary data.</text>
</comment>
<evidence type="ECO:0000313" key="2">
    <source>
        <dbReference type="Proteomes" id="UP000637002"/>
    </source>
</evidence>
<dbReference type="Proteomes" id="UP000637002">
    <property type="component" value="Unassembled WGS sequence"/>
</dbReference>
<dbReference type="Gene3D" id="1.10.10.1320">
    <property type="entry name" value="Anti-sigma factor, zinc-finger domain"/>
    <property type="match status" value="1"/>
</dbReference>
<dbReference type="EMBL" id="BMGG01000012">
    <property type="protein sequence ID" value="GGC91815.1"/>
    <property type="molecule type" value="Genomic_DNA"/>
</dbReference>
<reference evidence="1" key="1">
    <citation type="journal article" date="2014" name="Int. J. Syst. Evol. Microbiol.">
        <title>Complete genome sequence of Corynebacterium casei LMG S-19264T (=DSM 44701T), isolated from a smear-ripened cheese.</title>
        <authorList>
            <consortium name="US DOE Joint Genome Institute (JGI-PGF)"/>
            <person name="Walter F."/>
            <person name="Albersmeier A."/>
            <person name="Kalinowski J."/>
            <person name="Ruckert C."/>
        </authorList>
    </citation>
    <scope>NUCLEOTIDE SEQUENCE</scope>
    <source>
        <strain evidence="1">CGMCC 1.12919</strain>
    </source>
</reference>
<dbReference type="RefSeq" id="WP_188612576.1">
    <property type="nucleotide sequence ID" value="NZ_BMGG01000012.1"/>
</dbReference>